<dbReference type="InterPro" id="IPR050556">
    <property type="entry name" value="Type_II_TA_system_RNase"/>
</dbReference>
<dbReference type="PANTHER" id="PTHR33653">
    <property type="entry name" value="RIBONUCLEASE VAPC2"/>
    <property type="match status" value="1"/>
</dbReference>
<protein>
    <recommendedName>
        <fullName evidence="8">PIN domain-containing protein</fullName>
    </recommendedName>
</protein>
<evidence type="ECO:0000256" key="5">
    <source>
        <dbReference type="ARBA" id="ARBA00022801"/>
    </source>
</evidence>
<comment type="similarity">
    <text evidence="7">Belongs to the PINc/VapC protein family.</text>
</comment>
<accession>A0A450TEN0</accession>
<dbReference type="GO" id="GO:0046872">
    <property type="term" value="F:metal ion binding"/>
    <property type="evidence" value="ECO:0007669"/>
    <property type="project" value="UniProtKB-KW"/>
</dbReference>
<dbReference type="Pfam" id="PF01850">
    <property type="entry name" value="PIN"/>
    <property type="match status" value="1"/>
</dbReference>
<evidence type="ECO:0000256" key="2">
    <source>
        <dbReference type="ARBA" id="ARBA00022649"/>
    </source>
</evidence>
<evidence type="ECO:0000256" key="6">
    <source>
        <dbReference type="ARBA" id="ARBA00022842"/>
    </source>
</evidence>
<organism evidence="9">
    <name type="scientific">Candidatus Kentrum sp. DK</name>
    <dbReference type="NCBI Taxonomy" id="2126562"/>
    <lineage>
        <taxon>Bacteria</taxon>
        <taxon>Pseudomonadati</taxon>
        <taxon>Pseudomonadota</taxon>
        <taxon>Gammaproteobacteria</taxon>
        <taxon>Candidatus Kentrum</taxon>
    </lineage>
</organism>
<evidence type="ECO:0000256" key="7">
    <source>
        <dbReference type="ARBA" id="ARBA00038093"/>
    </source>
</evidence>
<proteinExistence type="inferred from homology"/>
<evidence type="ECO:0000256" key="4">
    <source>
        <dbReference type="ARBA" id="ARBA00022723"/>
    </source>
</evidence>
<dbReference type="PANTHER" id="PTHR33653:SF1">
    <property type="entry name" value="RIBONUCLEASE VAPC2"/>
    <property type="match status" value="1"/>
</dbReference>
<gene>
    <name evidence="9" type="ORF">BECKDK2373C_GA0170839_11335</name>
</gene>
<dbReference type="Gene3D" id="3.40.50.1010">
    <property type="entry name" value="5'-nuclease"/>
    <property type="match status" value="1"/>
</dbReference>
<evidence type="ECO:0000256" key="1">
    <source>
        <dbReference type="ARBA" id="ARBA00001946"/>
    </source>
</evidence>
<dbReference type="InterPro" id="IPR002716">
    <property type="entry name" value="PIN_dom"/>
</dbReference>
<dbReference type="CDD" id="cd09881">
    <property type="entry name" value="PIN_VapC4-5_FitB-like"/>
    <property type="match status" value="1"/>
</dbReference>
<dbReference type="AlphaFoldDB" id="A0A450TEN0"/>
<evidence type="ECO:0000259" key="8">
    <source>
        <dbReference type="Pfam" id="PF01850"/>
    </source>
</evidence>
<feature type="domain" description="PIN" evidence="8">
    <location>
        <begin position="7"/>
        <end position="123"/>
    </location>
</feature>
<comment type="cofactor">
    <cofactor evidence="1">
        <name>Mg(2+)</name>
        <dbReference type="ChEBI" id="CHEBI:18420"/>
    </cofactor>
</comment>
<keyword evidence="6" id="KW-0460">Magnesium</keyword>
<dbReference type="InterPro" id="IPR029060">
    <property type="entry name" value="PIN-like_dom_sf"/>
</dbReference>
<dbReference type="GO" id="GO:0004518">
    <property type="term" value="F:nuclease activity"/>
    <property type="evidence" value="ECO:0007669"/>
    <property type="project" value="UniProtKB-KW"/>
</dbReference>
<evidence type="ECO:0000256" key="3">
    <source>
        <dbReference type="ARBA" id="ARBA00022722"/>
    </source>
</evidence>
<keyword evidence="3" id="KW-0540">Nuclease</keyword>
<keyword evidence="5" id="KW-0378">Hydrolase</keyword>
<keyword evidence="2" id="KW-1277">Toxin-antitoxin system</keyword>
<reference evidence="9" key="1">
    <citation type="submission" date="2019-02" db="EMBL/GenBank/DDBJ databases">
        <authorList>
            <person name="Gruber-Vodicka R. H."/>
            <person name="Seah K. B. B."/>
        </authorList>
    </citation>
    <scope>NUCLEOTIDE SEQUENCE</scope>
    <source>
        <strain evidence="9">BECK_DK161</strain>
    </source>
</reference>
<dbReference type="SUPFAM" id="SSF88723">
    <property type="entry name" value="PIN domain-like"/>
    <property type="match status" value="1"/>
</dbReference>
<keyword evidence="4" id="KW-0479">Metal-binding</keyword>
<name>A0A450TEN0_9GAMM</name>
<dbReference type="GO" id="GO:0016787">
    <property type="term" value="F:hydrolase activity"/>
    <property type="evidence" value="ECO:0007669"/>
    <property type="project" value="UniProtKB-KW"/>
</dbReference>
<evidence type="ECO:0000313" key="9">
    <source>
        <dbReference type="EMBL" id="VFJ65585.1"/>
    </source>
</evidence>
<dbReference type="EMBL" id="CAADEY010000133">
    <property type="protein sequence ID" value="VFJ65585.1"/>
    <property type="molecule type" value="Genomic_DNA"/>
</dbReference>
<sequence>MAAPGVLTDTSVIIDFLRKRDKRNSALWRIRESHVCFMSSVTVFEWQCGAVTERHSEDIGKLAKWIGTIPFDDEIAGISSIIYRRLKREHTLIEFRDIFIAATAIAENLCLATLNTKHFKRIEEIDLLEIQSAENKNVRL</sequence>